<keyword evidence="2" id="KW-1185">Reference proteome</keyword>
<evidence type="ECO:0000313" key="1">
    <source>
        <dbReference type="EMBL" id="TNN42526.1"/>
    </source>
</evidence>
<accession>A0A4Z2FMP8</accession>
<proteinExistence type="predicted"/>
<name>A0A4Z2FMP8_9TELE</name>
<dbReference type="EMBL" id="SRLO01001030">
    <property type="protein sequence ID" value="TNN42526.1"/>
    <property type="molecule type" value="Genomic_DNA"/>
</dbReference>
<sequence>MEANSSSSASILSFSPVCACTTCFSRNCTCAKWEVSARSEEFSRSCSPSSFSSRAAISSSVAEDKPLCFGWPRLPLPLSSSGVATAPTGAHRSPALAKAASLSEADSSSVDIVVGGGEIPVESSRLTTSPVCQLAVPDGLFLRRQPGSPPEKQV</sequence>
<reference evidence="1 2" key="1">
    <citation type="submission" date="2019-03" db="EMBL/GenBank/DDBJ databases">
        <title>First draft genome of Liparis tanakae, snailfish: a comprehensive survey of snailfish specific genes.</title>
        <authorList>
            <person name="Kim W."/>
            <person name="Song I."/>
            <person name="Jeong J.-H."/>
            <person name="Kim D."/>
            <person name="Kim S."/>
            <person name="Ryu S."/>
            <person name="Song J.Y."/>
            <person name="Lee S.K."/>
        </authorList>
    </citation>
    <scope>NUCLEOTIDE SEQUENCE [LARGE SCALE GENOMIC DNA]</scope>
    <source>
        <tissue evidence="1">Muscle</tissue>
    </source>
</reference>
<protein>
    <submittedName>
        <fullName evidence="1">Uncharacterized protein</fullName>
    </submittedName>
</protein>
<evidence type="ECO:0000313" key="2">
    <source>
        <dbReference type="Proteomes" id="UP000314294"/>
    </source>
</evidence>
<dbReference type="Proteomes" id="UP000314294">
    <property type="component" value="Unassembled WGS sequence"/>
</dbReference>
<gene>
    <name evidence="1" type="ORF">EYF80_047302</name>
</gene>
<comment type="caution">
    <text evidence="1">The sequence shown here is derived from an EMBL/GenBank/DDBJ whole genome shotgun (WGS) entry which is preliminary data.</text>
</comment>
<dbReference type="AlphaFoldDB" id="A0A4Z2FMP8"/>
<organism evidence="1 2">
    <name type="scientific">Liparis tanakae</name>
    <name type="common">Tanaka's snailfish</name>
    <dbReference type="NCBI Taxonomy" id="230148"/>
    <lineage>
        <taxon>Eukaryota</taxon>
        <taxon>Metazoa</taxon>
        <taxon>Chordata</taxon>
        <taxon>Craniata</taxon>
        <taxon>Vertebrata</taxon>
        <taxon>Euteleostomi</taxon>
        <taxon>Actinopterygii</taxon>
        <taxon>Neopterygii</taxon>
        <taxon>Teleostei</taxon>
        <taxon>Neoteleostei</taxon>
        <taxon>Acanthomorphata</taxon>
        <taxon>Eupercaria</taxon>
        <taxon>Perciformes</taxon>
        <taxon>Cottioidei</taxon>
        <taxon>Cottales</taxon>
        <taxon>Liparidae</taxon>
        <taxon>Liparis</taxon>
    </lineage>
</organism>